<proteinExistence type="predicted"/>
<gene>
    <name evidence="1" type="ORF">UFOPK1495_00839</name>
</gene>
<sequence>MKRVKCFKELAGLGFVGRAGANEVAFKGPRIGVENRNPRRHEIAKGFGHAVDMAGPGEAKTIGIVETTLVFGEPARQRAIVQNSPNLNAGVSSSPQDV</sequence>
<name>A0A6J6CGS9_9ZZZZ</name>
<dbReference type="AlphaFoldDB" id="A0A6J6CGS9"/>
<evidence type="ECO:0000313" key="1">
    <source>
        <dbReference type="EMBL" id="CAB4550611.1"/>
    </source>
</evidence>
<protein>
    <submittedName>
        <fullName evidence="1">Unannotated protein</fullName>
    </submittedName>
</protein>
<dbReference type="EMBL" id="CAEZSU010000076">
    <property type="protein sequence ID" value="CAB4550611.1"/>
    <property type="molecule type" value="Genomic_DNA"/>
</dbReference>
<organism evidence="1">
    <name type="scientific">freshwater metagenome</name>
    <dbReference type="NCBI Taxonomy" id="449393"/>
    <lineage>
        <taxon>unclassified sequences</taxon>
        <taxon>metagenomes</taxon>
        <taxon>ecological metagenomes</taxon>
    </lineage>
</organism>
<reference evidence="1" key="1">
    <citation type="submission" date="2020-05" db="EMBL/GenBank/DDBJ databases">
        <authorList>
            <person name="Chiriac C."/>
            <person name="Salcher M."/>
            <person name="Ghai R."/>
            <person name="Kavagutti S V."/>
        </authorList>
    </citation>
    <scope>NUCLEOTIDE SEQUENCE</scope>
</reference>
<accession>A0A6J6CGS9</accession>